<reference evidence="4" key="1">
    <citation type="journal article" date="2017" name="Front. Plant Sci.">
        <title>Climate Clever Clovers: New Paradigm to Reduce the Environmental Footprint of Ruminants by Breeding Low Methanogenic Forages Utilizing Haplotype Variation.</title>
        <authorList>
            <person name="Kaur P."/>
            <person name="Appels R."/>
            <person name="Bayer P.E."/>
            <person name="Keeble-Gagnere G."/>
            <person name="Wang J."/>
            <person name="Hirakawa H."/>
            <person name="Shirasawa K."/>
            <person name="Vercoe P."/>
            <person name="Stefanova K."/>
            <person name="Durmic Z."/>
            <person name="Nichols P."/>
            <person name="Revell C."/>
            <person name="Isobe S.N."/>
            <person name="Edwards D."/>
            <person name="Erskine W."/>
        </authorList>
    </citation>
    <scope>NUCLEOTIDE SEQUENCE [LARGE SCALE GENOMIC DNA]</scope>
    <source>
        <strain evidence="4">cv. Daliak</strain>
    </source>
</reference>
<dbReference type="EMBL" id="DF973182">
    <property type="protein sequence ID" value="GAU18336.1"/>
    <property type="molecule type" value="Genomic_DNA"/>
</dbReference>
<accession>A0A2Z6LPJ3</accession>
<feature type="chain" id="PRO_5016421627" evidence="2">
    <location>
        <begin position="19"/>
        <end position="105"/>
    </location>
</feature>
<feature type="region of interest" description="Disordered" evidence="1">
    <location>
        <begin position="26"/>
        <end position="46"/>
    </location>
</feature>
<feature type="signal peptide" evidence="2">
    <location>
        <begin position="1"/>
        <end position="18"/>
    </location>
</feature>
<evidence type="ECO:0000313" key="3">
    <source>
        <dbReference type="EMBL" id="GAU18336.1"/>
    </source>
</evidence>
<evidence type="ECO:0000313" key="4">
    <source>
        <dbReference type="Proteomes" id="UP000242715"/>
    </source>
</evidence>
<proteinExistence type="predicted"/>
<evidence type="ECO:0000256" key="1">
    <source>
        <dbReference type="SAM" id="MobiDB-lite"/>
    </source>
</evidence>
<keyword evidence="4" id="KW-1185">Reference proteome</keyword>
<feature type="compositionally biased region" description="Polar residues" evidence="1">
    <location>
        <begin position="26"/>
        <end position="45"/>
    </location>
</feature>
<evidence type="ECO:0000256" key="2">
    <source>
        <dbReference type="SAM" id="SignalP"/>
    </source>
</evidence>
<dbReference type="AlphaFoldDB" id="A0A2Z6LPJ3"/>
<dbReference type="Proteomes" id="UP000242715">
    <property type="component" value="Unassembled WGS sequence"/>
</dbReference>
<gene>
    <name evidence="3" type="ORF">TSUD_202250</name>
</gene>
<protein>
    <submittedName>
        <fullName evidence="3">Uncharacterized protein</fullName>
    </submittedName>
</protein>
<keyword evidence="2" id="KW-0732">Signal</keyword>
<sequence>MVLVIGFIHILLPSPSQCIFVTTSRRSGVSPSFSNDKINTSSSLPETKKENEACQIMKYAKTQFTEQNIHGQWTCQVPTVNSYSLCLRLDLHYKKTKSEKNHRPS</sequence>
<name>A0A2Z6LPJ3_TRISU</name>
<organism evidence="3 4">
    <name type="scientific">Trifolium subterraneum</name>
    <name type="common">Subterranean clover</name>
    <dbReference type="NCBI Taxonomy" id="3900"/>
    <lineage>
        <taxon>Eukaryota</taxon>
        <taxon>Viridiplantae</taxon>
        <taxon>Streptophyta</taxon>
        <taxon>Embryophyta</taxon>
        <taxon>Tracheophyta</taxon>
        <taxon>Spermatophyta</taxon>
        <taxon>Magnoliopsida</taxon>
        <taxon>eudicotyledons</taxon>
        <taxon>Gunneridae</taxon>
        <taxon>Pentapetalae</taxon>
        <taxon>rosids</taxon>
        <taxon>fabids</taxon>
        <taxon>Fabales</taxon>
        <taxon>Fabaceae</taxon>
        <taxon>Papilionoideae</taxon>
        <taxon>50 kb inversion clade</taxon>
        <taxon>NPAAA clade</taxon>
        <taxon>Hologalegina</taxon>
        <taxon>IRL clade</taxon>
        <taxon>Trifolieae</taxon>
        <taxon>Trifolium</taxon>
    </lineage>
</organism>